<organism evidence="2 3">
    <name type="scientific">Aspergillus clavatus (strain ATCC 1007 / CBS 513.65 / DSM 816 / NCTC 3887 / NRRL 1 / QM 1276 / 107)</name>
    <dbReference type="NCBI Taxonomy" id="344612"/>
    <lineage>
        <taxon>Eukaryota</taxon>
        <taxon>Fungi</taxon>
        <taxon>Dikarya</taxon>
        <taxon>Ascomycota</taxon>
        <taxon>Pezizomycotina</taxon>
        <taxon>Eurotiomycetes</taxon>
        <taxon>Eurotiomycetidae</taxon>
        <taxon>Eurotiales</taxon>
        <taxon>Aspergillaceae</taxon>
        <taxon>Aspergillus</taxon>
        <taxon>Aspergillus subgen. Fumigati</taxon>
    </lineage>
</organism>
<protein>
    <recommendedName>
        <fullName evidence="4">F-box domain protein</fullName>
    </recommendedName>
</protein>
<reference evidence="2 3" key="1">
    <citation type="journal article" date="2008" name="PLoS Genet.">
        <title>Genomic islands in the pathogenic filamentous fungus Aspergillus fumigatus.</title>
        <authorList>
            <person name="Fedorova N.D."/>
            <person name="Khaldi N."/>
            <person name="Joardar V.S."/>
            <person name="Maiti R."/>
            <person name="Amedeo P."/>
            <person name="Anderson M.J."/>
            <person name="Crabtree J."/>
            <person name="Silva J.C."/>
            <person name="Badger J.H."/>
            <person name="Albarraq A."/>
            <person name="Angiuoli S."/>
            <person name="Bussey H."/>
            <person name="Bowyer P."/>
            <person name="Cotty P.J."/>
            <person name="Dyer P.S."/>
            <person name="Egan A."/>
            <person name="Galens K."/>
            <person name="Fraser-Liggett C.M."/>
            <person name="Haas B.J."/>
            <person name="Inman J.M."/>
            <person name="Kent R."/>
            <person name="Lemieux S."/>
            <person name="Malavazi I."/>
            <person name="Orvis J."/>
            <person name="Roemer T."/>
            <person name="Ronning C.M."/>
            <person name="Sundaram J.P."/>
            <person name="Sutton G."/>
            <person name="Turner G."/>
            <person name="Venter J.C."/>
            <person name="White O.R."/>
            <person name="Whitty B.R."/>
            <person name="Youngman P."/>
            <person name="Wolfe K.H."/>
            <person name="Goldman G.H."/>
            <person name="Wortman J.R."/>
            <person name="Jiang B."/>
            <person name="Denning D.W."/>
            <person name="Nierman W.C."/>
        </authorList>
    </citation>
    <scope>NUCLEOTIDE SEQUENCE [LARGE SCALE GENOMIC DNA]</scope>
    <source>
        <strain evidence="3">ATCC 1007 / CBS 513.65 / DSM 816 / NCTC 3887 / NRRL 1</strain>
    </source>
</reference>
<dbReference type="EMBL" id="DS027054">
    <property type="protein sequence ID" value="EAW10322.1"/>
    <property type="molecule type" value="Genomic_DNA"/>
</dbReference>
<dbReference type="GeneID" id="4704259"/>
<feature type="region of interest" description="Disordered" evidence="1">
    <location>
        <begin position="394"/>
        <end position="416"/>
    </location>
</feature>
<dbReference type="OrthoDB" id="4179303at2759"/>
<dbReference type="eggNOG" id="ENOG502S356">
    <property type="taxonomic scope" value="Eukaryota"/>
</dbReference>
<proteinExistence type="predicted"/>
<evidence type="ECO:0000313" key="3">
    <source>
        <dbReference type="Proteomes" id="UP000006701"/>
    </source>
</evidence>
<dbReference type="RefSeq" id="XP_001271748.1">
    <property type="nucleotide sequence ID" value="XM_001271747.1"/>
</dbReference>
<gene>
    <name evidence="2" type="ORF">ACLA_047910</name>
</gene>
<dbReference type="KEGG" id="act:ACLA_047910"/>
<sequence>MDNPRQIGDLADELISDILSFLLGPEPFTSGISPLSSPNLSQSSNDTRVDSYAHGERSDLDRFRLVCKRFMRIGTPRKFRRFVLRFSRDGFQRLEDLLSMQLACHVRYFTYMVRPFYEGDGWSYALNELDRINPTVSNVLRCRLQDQHYIIQENRDILLLRRAIASFSTLQQIKLLRLQDEADEILVQHIRRRARAEPVSLEWEPACTRAVTSLSISLLESNCDTIRFVGPQISPHASIRLLQTPATVLSALGARLVSLDVTFHMCTGNMASTMSKLSGVFANFLRATRNLTAIHLGFPANRPPELSLHQVFHRVHWKRLQTFSLQGWRLDADEVVAVLRQNKRQLRDIRLTNVYIRNGRWRDVLSFLHDELEHLEHIDLHEINYARHLPSESNTIDDGGNHTIANSNGNGHGHGASVHESIPALAIVADLPLSPSEPAGFDAEYISLTPRGTGRRSIPETTRQKLYALTAEDLGDDGMAVRRQQIVLWEAWVLSSAQLSNGRT</sequence>
<name>A1CHG7_ASPCL</name>
<dbReference type="OMA" id="ACHVRYF"/>
<dbReference type="HOGENOM" id="CLU_025951_1_1_1"/>
<evidence type="ECO:0000313" key="2">
    <source>
        <dbReference type="EMBL" id="EAW10322.1"/>
    </source>
</evidence>
<evidence type="ECO:0000256" key="1">
    <source>
        <dbReference type="SAM" id="MobiDB-lite"/>
    </source>
</evidence>
<dbReference type="VEuPathDB" id="FungiDB:ACLA_047910"/>
<accession>A1CHG7</accession>
<dbReference type="STRING" id="344612.A1CHG7"/>
<keyword evidence="3" id="KW-1185">Reference proteome</keyword>
<dbReference type="Proteomes" id="UP000006701">
    <property type="component" value="Unassembled WGS sequence"/>
</dbReference>
<evidence type="ECO:0008006" key="4">
    <source>
        <dbReference type="Google" id="ProtNLM"/>
    </source>
</evidence>
<dbReference type="AlphaFoldDB" id="A1CHG7"/>